<dbReference type="EMBL" id="GBRH01269476">
    <property type="protein sequence ID" value="JAD28419.1"/>
    <property type="molecule type" value="Transcribed_RNA"/>
</dbReference>
<evidence type="ECO:0000313" key="1">
    <source>
        <dbReference type="EMBL" id="JAD28419.1"/>
    </source>
</evidence>
<name>A0A0A8YNR0_ARUDO</name>
<sequence>MVGWALLSAYRVARALLLVYRIFFGVGKNSLLPFSISRTSTMVGRSAGLN</sequence>
<organism evidence="1">
    <name type="scientific">Arundo donax</name>
    <name type="common">Giant reed</name>
    <name type="synonym">Donax arundinaceus</name>
    <dbReference type="NCBI Taxonomy" id="35708"/>
    <lineage>
        <taxon>Eukaryota</taxon>
        <taxon>Viridiplantae</taxon>
        <taxon>Streptophyta</taxon>
        <taxon>Embryophyta</taxon>
        <taxon>Tracheophyta</taxon>
        <taxon>Spermatophyta</taxon>
        <taxon>Magnoliopsida</taxon>
        <taxon>Liliopsida</taxon>
        <taxon>Poales</taxon>
        <taxon>Poaceae</taxon>
        <taxon>PACMAD clade</taxon>
        <taxon>Arundinoideae</taxon>
        <taxon>Arundineae</taxon>
        <taxon>Arundo</taxon>
    </lineage>
</organism>
<protein>
    <submittedName>
        <fullName evidence="1">Uncharacterized protein</fullName>
    </submittedName>
</protein>
<reference evidence="1" key="2">
    <citation type="journal article" date="2015" name="Data Brief">
        <title>Shoot transcriptome of the giant reed, Arundo donax.</title>
        <authorList>
            <person name="Barrero R.A."/>
            <person name="Guerrero F.D."/>
            <person name="Moolhuijzen P."/>
            <person name="Goolsby J.A."/>
            <person name="Tidwell J."/>
            <person name="Bellgard S.E."/>
            <person name="Bellgard M.I."/>
        </authorList>
    </citation>
    <scope>NUCLEOTIDE SEQUENCE</scope>
    <source>
        <tissue evidence="1">Shoot tissue taken approximately 20 cm above the soil surface</tissue>
    </source>
</reference>
<accession>A0A0A8YNR0</accession>
<dbReference type="AlphaFoldDB" id="A0A0A8YNR0"/>
<proteinExistence type="predicted"/>
<reference evidence="1" key="1">
    <citation type="submission" date="2014-09" db="EMBL/GenBank/DDBJ databases">
        <authorList>
            <person name="Magalhaes I.L.F."/>
            <person name="Oliveira U."/>
            <person name="Santos F.R."/>
            <person name="Vidigal T.H.D.A."/>
            <person name="Brescovit A.D."/>
            <person name="Santos A.J."/>
        </authorList>
    </citation>
    <scope>NUCLEOTIDE SEQUENCE</scope>
    <source>
        <tissue evidence="1">Shoot tissue taken approximately 20 cm above the soil surface</tissue>
    </source>
</reference>